<keyword evidence="1" id="KW-0238">DNA-binding</keyword>
<dbReference type="PROSITE" id="PS50943">
    <property type="entry name" value="HTH_CROC1"/>
    <property type="match status" value="1"/>
</dbReference>
<sequence length="139" mass="16042">MGAFTMKENILGERLKELREQKRLNQKEVSAALGLTNYQLSRYENGASKPTPEQINMFADYYRVSADYLLGRSNKPTMQEGVANEAQANLSEQQQEVLNFFLKLDDAAFNDKPTDMLAALEQFELYYKLYKDQQAKKQL</sequence>
<evidence type="ECO:0000259" key="2">
    <source>
        <dbReference type="PROSITE" id="PS50943"/>
    </source>
</evidence>
<dbReference type="SUPFAM" id="SSF47413">
    <property type="entry name" value="lambda repressor-like DNA-binding domains"/>
    <property type="match status" value="1"/>
</dbReference>
<keyword evidence="4" id="KW-1185">Reference proteome</keyword>
<protein>
    <recommendedName>
        <fullName evidence="2">HTH cro/C1-type domain-containing protein</fullName>
    </recommendedName>
</protein>
<dbReference type="PANTHER" id="PTHR46558:SF11">
    <property type="entry name" value="HTH-TYPE TRANSCRIPTIONAL REGULATOR XRE"/>
    <property type="match status" value="1"/>
</dbReference>
<evidence type="ECO:0000313" key="4">
    <source>
        <dbReference type="Proteomes" id="UP000093482"/>
    </source>
</evidence>
<feature type="domain" description="HTH cro/C1-type" evidence="2">
    <location>
        <begin position="15"/>
        <end position="69"/>
    </location>
</feature>
<dbReference type="SMART" id="SM00530">
    <property type="entry name" value="HTH_XRE"/>
    <property type="match status" value="1"/>
</dbReference>
<dbReference type="PANTHER" id="PTHR46558">
    <property type="entry name" value="TRACRIPTIONAL REGULATORY PROTEIN-RELATED-RELATED"/>
    <property type="match status" value="1"/>
</dbReference>
<dbReference type="Proteomes" id="UP000093482">
    <property type="component" value="Unassembled WGS sequence"/>
</dbReference>
<dbReference type="Pfam" id="PF13560">
    <property type="entry name" value="HTH_31"/>
    <property type="match status" value="1"/>
</dbReference>
<dbReference type="EMBL" id="MATO01000034">
    <property type="protein sequence ID" value="OCS90802.1"/>
    <property type="molecule type" value="Genomic_DNA"/>
</dbReference>
<accession>A0A1C0YUH8</accession>
<gene>
    <name evidence="3" type="ORF">A6K76_01770</name>
</gene>
<dbReference type="AlphaFoldDB" id="A0A1C0YUH8"/>
<organism evidence="3 4">
    <name type="scientific">Caryophanon latum</name>
    <dbReference type="NCBI Taxonomy" id="33977"/>
    <lineage>
        <taxon>Bacteria</taxon>
        <taxon>Bacillati</taxon>
        <taxon>Bacillota</taxon>
        <taxon>Bacilli</taxon>
        <taxon>Bacillales</taxon>
        <taxon>Caryophanaceae</taxon>
        <taxon>Caryophanon</taxon>
    </lineage>
</organism>
<dbReference type="Gene3D" id="1.10.260.40">
    <property type="entry name" value="lambda repressor-like DNA-binding domains"/>
    <property type="match status" value="1"/>
</dbReference>
<evidence type="ECO:0000313" key="3">
    <source>
        <dbReference type="EMBL" id="OCS90802.1"/>
    </source>
</evidence>
<dbReference type="InterPro" id="IPR010982">
    <property type="entry name" value="Lambda_DNA-bd_dom_sf"/>
</dbReference>
<reference evidence="3 4" key="1">
    <citation type="submission" date="2016-07" db="EMBL/GenBank/DDBJ databases">
        <title>Caryophanon latum genome sequencing.</title>
        <authorList>
            <person name="Verma A."/>
            <person name="Pal Y."/>
            <person name="Krishnamurthi S."/>
        </authorList>
    </citation>
    <scope>NUCLEOTIDE SEQUENCE [LARGE SCALE GENOMIC DNA]</scope>
    <source>
        <strain evidence="3 4">DSM 14151</strain>
    </source>
</reference>
<proteinExistence type="predicted"/>
<dbReference type="CDD" id="cd00093">
    <property type="entry name" value="HTH_XRE"/>
    <property type="match status" value="1"/>
</dbReference>
<evidence type="ECO:0000256" key="1">
    <source>
        <dbReference type="ARBA" id="ARBA00023125"/>
    </source>
</evidence>
<dbReference type="RefSeq" id="WP_066464215.1">
    <property type="nucleotide sequence ID" value="NZ_MATO01000034.1"/>
</dbReference>
<dbReference type="GO" id="GO:0003677">
    <property type="term" value="F:DNA binding"/>
    <property type="evidence" value="ECO:0007669"/>
    <property type="project" value="UniProtKB-KW"/>
</dbReference>
<name>A0A1C0YUH8_9BACL</name>
<dbReference type="InterPro" id="IPR001387">
    <property type="entry name" value="Cro/C1-type_HTH"/>
</dbReference>
<comment type="caution">
    <text evidence="3">The sequence shown here is derived from an EMBL/GenBank/DDBJ whole genome shotgun (WGS) entry which is preliminary data.</text>
</comment>